<dbReference type="InterPro" id="IPR036851">
    <property type="entry name" value="Chloroperoxidase-like_sf"/>
</dbReference>
<reference evidence="10 11" key="1">
    <citation type="submission" date="2018-02" db="EMBL/GenBank/DDBJ databases">
        <title>The genomes of Aspergillus section Nigri reveals drivers in fungal speciation.</title>
        <authorList>
            <consortium name="DOE Joint Genome Institute"/>
            <person name="Vesth T.C."/>
            <person name="Nybo J."/>
            <person name="Theobald S."/>
            <person name="Brandl J."/>
            <person name="Frisvad J.C."/>
            <person name="Nielsen K.F."/>
            <person name="Lyhne E.K."/>
            <person name="Kogle M.E."/>
            <person name="Kuo A."/>
            <person name="Riley R."/>
            <person name="Clum A."/>
            <person name="Nolan M."/>
            <person name="Lipzen A."/>
            <person name="Salamov A."/>
            <person name="Henrissat B."/>
            <person name="Wiebenga A."/>
            <person name="De vries R.P."/>
            <person name="Grigoriev I.V."/>
            <person name="Mortensen U.H."/>
            <person name="Andersen M.R."/>
            <person name="Baker S.E."/>
        </authorList>
    </citation>
    <scope>NUCLEOTIDE SEQUENCE [LARGE SCALE GENOMIC DNA]</scope>
    <source>
        <strain evidence="10 11">CBS 101889</strain>
    </source>
</reference>
<sequence length="254" mass="28083">MVRSKENTDTNTTTDTDTFRPAAAGDARSPCPVLNSLANHNRLPHDGRNITAPQLRSALGSIGLGADLSALLVWRAFTIHNDDAEFGPHGSIGGLRDAEDVTADGVPVLHLDKVGRPHAIEHDVSVTRQDRALGDPIALDPALYEQFLASTPHRFGVPELGRYRKVRYAEQAKANPDLKFERREHYIACGELAVLRCLFGEGVFKGIPKEYLEALFGEERLPLKEGWRPRTWVKAFLPEAAAVILAISRYAWPF</sequence>
<dbReference type="PANTHER" id="PTHR33577">
    <property type="entry name" value="STERIGMATOCYSTIN BIOSYNTHESIS PEROXIDASE STCC-RELATED"/>
    <property type="match status" value="1"/>
</dbReference>
<feature type="region of interest" description="Disordered" evidence="8">
    <location>
        <begin position="1"/>
        <end position="30"/>
    </location>
</feature>
<accession>A0A395I986</accession>
<proteinExistence type="inferred from homology"/>
<keyword evidence="11" id="KW-1185">Reference proteome</keyword>
<dbReference type="Gene3D" id="1.10.489.10">
    <property type="entry name" value="Chloroperoxidase-like"/>
    <property type="match status" value="1"/>
</dbReference>
<dbReference type="VEuPathDB" id="FungiDB:BO97DRAFT_76569"/>
<dbReference type="RefSeq" id="XP_025555984.1">
    <property type="nucleotide sequence ID" value="XM_025701048.1"/>
</dbReference>
<dbReference type="InterPro" id="IPR000028">
    <property type="entry name" value="Chloroperoxidase"/>
</dbReference>
<comment type="similarity">
    <text evidence="7">Belongs to the chloroperoxidase family.</text>
</comment>
<evidence type="ECO:0000256" key="8">
    <source>
        <dbReference type="SAM" id="MobiDB-lite"/>
    </source>
</evidence>
<dbReference type="OrthoDB" id="407298at2759"/>
<dbReference type="PROSITE" id="PS51405">
    <property type="entry name" value="HEME_HALOPEROXIDASE"/>
    <property type="match status" value="1"/>
</dbReference>
<evidence type="ECO:0000313" key="10">
    <source>
        <dbReference type="EMBL" id="RAL16830.1"/>
    </source>
</evidence>
<dbReference type="GO" id="GO:0004601">
    <property type="term" value="F:peroxidase activity"/>
    <property type="evidence" value="ECO:0007669"/>
    <property type="project" value="UniProtKB-KW"/>
</dbReference>
<evidence type="ECO:0000256" key="3">
    <source>
        <dbReference type="ARBA" id="ARBA00022617"/>
    </source>
</evidence>
<keyword evidence="5" id="KW-0560">Oxidoreductase</keyword>
<keyword evidence="3" id="KW-0349">Heme</keyword>
<dbReference type="EMBL" id="KZ824268">
    <property type="protein sequence ID" value="RAL16830.1"/>
    <property type="molecule type" value="Genomic_DNA"/>
</dbReference>
<gene>
    <name evidence="10" type="ORF">BO97DRAFT_76569</name>
</gene>
<name>A0A395I986_ASPHC</name>
<organism evidence="10 11">
    <name type="scientific">Aspergillus homomorphus (strain CBS 101889)</name>
    <dbReference type="NCBI Taxonomy" id="1450537"/>
    <lineage>
        <taxon>Eukaryota</taxon>
        <taxon>Fungi</taxon>
        <taxon>Dikarya</taxon>
        <taxon>Ascomycota</taxon>
        <taxon>Pezizomycotina</taxon>
        <taxon>Eurotiomycetes</taxon>
        <taxon>Eurotiomycetidae</taxon>
        <taxon>Eurotiales</taxon>
        <taxon>Aspergillaceae</taxon>
        <taxon>Aspergillus</taxon>
        <taxon>Aspergillus subgen. Circumdati</taxon>
    </lineage>
</organism>
<evidence type="ECO:0000256" key="7">
    <source>
        <dbReference type="ARBA" id="ARBA00025795"/>
    </source>
</evidence>
<keyword evidence="2 10" id="KW-0575">Peroxidase</keyword>
<keyword evidence="6" id="KW-0408">Iron</keyword>
<comment type="cofactor">
    <cofactor evidence="1">
        <name>heme b</name>
        <dbReference type="ChEBI" id="CHEBI:60344"/>
    </cofactor>
</comment>
<evidence type="ECO:0000256" key="6">
    <source>
        <dbReference type="ARBA" id="ARBA00023004"/>
    </source>
</evidence>
<evidence type="ECO:0000256" key="4">
    <source>
        <dbReference type="ARBA" id="ARBA00022723"/>
    </source>
</evidence>
<feature type="domain" description="Heme haloperoxidase family profile" evidence="9">
    <location>
        <begin position="15"/>
        <end position="242"/>
    </location>
</feature>
<dbReference type="GeneID" id="37205337"/>
<evidence type="ECO:0000256" key="1">
    <source>
        <dbReference type="ARBA" id="ARBA00001970"/>
    </source>
</evidence>
<dbReference type="GO" id="GO:0046872">
    <property type="term" value="F:metal ion binding"/>
    <property type="evidence" value="ECO:0007669"/>
    <property type="project" value="UniProtKB-KW"/>
</dbReference>
<dbReference type="SUPFAM" id="SSF47571">
    <property type="entry name" value="Cloroperoxidase"/>
    <property type="match status" value="1"/>
</dbReference>
<protein>
    <submittedName>
        <fullName evidence="10">Putative peroxidase</fullName>
    </submittedName>
</protein>
<keyword evidence="4" id="KW-0479">Metal-binding</keyword>
<dbReference type="STRING" id="1450537.A0A395I986"/>
<dbReference type="AlphaFoldDB" id="A0A395I986"/>
<evidence type="ECO:0000256" key="5">
    <source>
        <dbReference type="ARBA" id="ARBA00023002"/>
    </source>
</evidence>
<dbReference type="Pfam" id="PF01328">
    <property type="entry name" value="Peroxidase_2"/>
    <property type="match status" value="1"/>
</dbReference>
<evidence type="ECO:0000256" key="2">
    <source>
        <dbReference type="ARBA" id="ARBA00022559"/>
    </source>
</evidence>
<dbReference type="Proteomes" id="UP000248961">
    <property type="component" value="Unassembled WGS sequence"/>
</dbReference>
<evidence type="ECO:0000313" key="11">
    <source>
        <dbReference type="Proteomes" id="UP000248961"/>
    </source>
</evidence>
<evidence type="ECO:0000259" key="9">
    <source>
        <dbReference type="PROSITE" id="PS51405"/>
    </source>
</evidence>
<dbReference type="PANTHER" id="PTHR33577:SF9">
    <property type="entry name" value="PEROXIDASE STCC"/>
    <property type="match status" value="1"/>
</dbReference>